<dbReference type="CDD" id="cd16936">
    <property type="entry name" value="HATPase_RsbW-like"/>
    <property type="match status" value="1"/>
</dbReference>
<dbReference type="Gene3D" id="3.30.565.10">
    <property type="entry name" value="Histidine kinase-like ATPase, C-terminal domain"/>
    <property type="match status" value="1"/>
</dbReference>
<name>A0ABR7SXF8_9ACTN</name>
<dbReference type="InterPro" id="IPR050267">
    <property type="entry name" value="Anti-sigma-factor_SerPK"/>
</dbReference>
<sequence length="150" mass="15925">MHRRFQRGSGSSDTNGPPATPAEARARVRRLLSPRFGSDSREIARDPRVADILLVTSELCSNALTHGGGIAAFGISVEEDEVTLDVADHSFHLPAERADATDLGTPGGYGWKVVERLSSEVSVTLCSDGKVVSARVPLPPRHEPTLAATA</sequence>
<comment type="caution">
    <text evidence="4">The sequence shown here is derived from an EMBL/GenBank/DDBJ whole genome shotgun (WGS) entry which is preliminary data.</text>
</comment>
<dbReference type="EMBL" id="JACTVJ010000030">
    <property type="protein sequence ID" value="MBC9718943.1"/>
    <property type="molecule type" value="Genomic_DNA"/>
</dbReference>
<evidence type="ECO:0000256" key="1">
    <source>
        <dbReference type="ARBA" id="ARBA00022527"/>
    </source>
</evidence>
<dbReference type="InterPro" id="IPR036890">
    <property type="entry name" value="HATPase_C_sf"/>
</dbReference>
<keyword evidence="4" id="KW-0547">Nucleotide-binding</keyword>
<keyword evidence="4" id="KW-0067">ATP-binding</keyword>
<evidence type="ECO:0000256" key="2">
    <source>
        <dbReference type="SAM" id="MobiDB-lite"/>
    </source>
</evidence>
<gene>
    <name evidence="4" type="ORF">H9Y04_41095</name>
</gene>
<organism evidence="4 5">
    <name type="scientific">Streptomyces polyasparticus</name>
    <dbReference type="NCBI Taxonomy" id="2767826"/>
    <lineage>
        <taxon>Bacteria</taxon>
        <taxon>Bacillati</taxon>
        <taxon>Actinomycetota</taxon>
        <taxon>Actinomycetes</taxon>
        <taxon>Kitasatosporales</taxon>
        <taxon>Streptomycetaceae</taxon>
        <taxon>Streptomyces</taxon>
    </lineage>
</organism>
<dbReference type="PANTHER" id="PTHR35526:SF3">
    <property type="entry name" value="ANTI-SIGMA-F FACTOR RSBW"/>
    <property type="match status" value="1"/>
</dbReference>
<keyword evidence="1" id="KW-0808">Transferase</keyword>
<dbReference type="PANTHER" id="PTHR35526">
    <property type="entry name" value="ANTI-SIGMA-F FACTOR RSBW-RELATED"/>
    <property type="match status" value="1"/>
</dbReference>
<keyword evidence="1" id="KW-0723">Serine/threonine-protein kinase</keyword>
<protein>
    <submittedName>
        <fullName evidence="4">ATP-binding protein</fullName>
    </submittedName>
</protein>
<dbReference type="RefSeq" id="WP_187819360.1">
    <property type="nucleotide sequence ID" value="NZ_JACTVJ010000030.1"/>
</dbReference>
<dbReference type="Proteomes" id="UP000642284">
    <property type="component" value="Unassembled WGS sequence"/>
</dbReference>
<feature type="region of interest" description="Disordered" evidence="2">
    <location>
        <begin position="1"/>
        <end position="33"/>
    </location>
</feature>
<feature type="compositionally biased region" description="Polar residues" evidence="2">
    <location>
        <begin position="8"/>
        <end position="17"/>
    </location>
</feature>
<reference evidence="4 5" key="1">
    <citation type="submission" date="2020-08" db="EMBL/GenBank/DDBJ databases">
        <title>Genemic of Streptomyces polyaspartic.</title>
        <authorList>
            <person name="Liu W."/>
        </authorList>
    </citation>
    <scope>NUCLEOTIDE SEQUENCE [LARGE SCALE GENOMIC DNA]</scope>
    <source>
        <strain evidence="4 5">TRM66268-LWL</strain>
    </source>
</reference>
<evidence type="ECO:0000313" key="5">
    <source>
        <dbReference type="Proteomes" id="UP000642284"/>
    </source>
</evidence>
<dbReference type="SUPFAM" id="SSF55874">
    <property type="entry name" value="ATPase domain of HSP90 chaperone/DNA topoisomerase II/histidine kinase"/>
    <property type="match status" value="1"/>
</dbReference>
<accession>A0ABR7SXF8</accession>
<keyword evidence="1" id="KW-0418">Kinase</keyword>
<evidence type="ECO:0000313" key="4">
    <source>
        <dbReference type="EMBL" id="MBC9718943.1"/>
    </source>
</evidence>
<feature type="domain" description="Histidine kinase/HSP90-like ATPase" evidence="3">
    <location>
        <begin position="40"/>
        <end position="135"/>
    </location>
</feature>
<dbReference type="Pfam" id="PF13581">
    <property type="entry name" value="HATPase_c_2"/>
    <property type="match status" value="1"/>
</dbReference>
<dbReference type="GO" id="GO:0005524">
    <property type="term" value="F:ATP binding"/>
    <property type="evidence" value="ECO:0007669"/>
    <property type="project" value="UniProtKB-KW"/>
</dbReference>
<proteinExistence type="predicted"/>
<evidence type="ECO:0000259" key="3">
    <source>
        <dbReference type="Pfam" id="PF13581"/>
    </source>
</evidence>
<keyword evidence="5" id="KW-1185">Reference proteome</keyword>
<dbReference type="InterPro" id="IPR003594">
    <property type="entry name" value="HATPase_dom"/>
</dbReference>